<dbReference type="AlphaFoldDB" id="A0A6H2GSV0"/>
<sequence>MMEEQYLAEKLEQFRQERYRRLERQGIWRLDLEQDAPAGRSGESRLGRTLIAIASLLSLRR</sequence>
<protein>
    <submittedName>
        <fullName evidence="1">Uncharacterized protein</fullName>
    </submittedName>
</protein>
<dbReference type="EMBL" id="CP051428">
    <property type="protein sequence ID" value="QJC50472.1"/>
    <property type="molecule type" value="Genomic_DNA"/>
</dbReference>
<name>A0A6H2GSV0_9BACL</name>
<dbReference type="RefSeq" id="WP_168906149.1">
    <property type="nucleotide sequence ID" value="NZ_CP051428.1"/>
</dbReference>
<reference evidence="1 2" key="1">
    <citation type="submission" date="2020-04" db="EMBL/GenBank/DDBJ databases">
        <title>Novel Paenibacillus strain UniB2 isolated from commercial digestive syrup.</title>
        <authorList>
            <person name="Thorat V."/>
            <person name="Kirdat K."/>
            <person name="Tiwarekar B."/>
            <person name="Yadav A."/>
        </authorList>
    </citation>
    <scope>NUCLEOTIDE SEQUENCE [LARGE SCALE GENOMIC DNA]</scope>
    <source>
        <strain evidence="1 2">UniB2</strain>
    </source>
</reference>
<dbReference type="KEGG" id="palr:HGI30_01950"/>
<accession>A0A6H2GSV0</accession>
<evidence type="ECO:0000313" key="1">
    <source>
        <dbReference type="EMBL" id="QJC50472.1"/>
    </source>
</evidence>
<evidence type="ECO:0000313" key="2">
    <source>
        <dbReference type="Proteomes" id="UP000502136"/>
    </source>
</evidence>
<keyword evidence="2" id="KW-1185">Reference proteome</keyword>
<proteinExistence type="predicted"/>
<gene>
    <name evidence="1" type="ORF">HGI30_01950</name>
</gene>
<dbReference type="Proteomes" id="UP000502136">
    <property type="component" value="Chromosome"/>
</dbReference>
<organism evidence="1 2">
    <name type="scientific">Paenibacillus albicereus</name>
    <dbReference type="NCBI Taxonomy" id="2726185"/>
    <lineage>
        <taxon>Bacteria</taxon>
        <taxon>Bacillati</taxon>
        <taxon>Bacillota</taxon>
        <taxon>Bacilli</taxon>
        <taxon>Bacillales</taxon>
        <taxon>Paenibacillaceae</taxon>
        <taxon>Paenibacillus</taxon>
    </lineage>
</organism>